<evidence type="ECO:0000256" key="7">
    <source>
        <dbReference type="RuleBase" id="RU362132"/>
    </source>
</evidence>
<comment type="similarity">
    <text evidence="1 7">Belongs to the TPP enzyme family.</text>
</comment>
<dbReference type="RefSeq" id="WP_163703143.1">
    <property type="nucleotide sequence ID" value="NZ_QXHD01000004.1"/>
</dbReference>
<dbReference type="AlphaFoldDB" id="A0A6M0RY21"/>
<dbReference type="GO" id="GO:0030976">
    <property type="term" value="F:thiamine pyrophosphate binding"/>
    <property type="evidence" value="ECO:0007669"/>
    <property type="project" value="InterPro"/>
</dbReference>
<dbReference type="PANTHER" id="PTHR42981:SF2">
    <property type="entry name" value="PYRUVATE DEHYDROGENASE [UBIQUINONE]"/>
    <property type="match status" value="1"/>
</dbReference>
<evidence type="ECO:0000313" key="10">
    <source>
        <dbReference type="Proteomes" id="UP000481033"/>
    </source>
</evidence>
<dbReference type="InterPro" id="IPR029035">
    <property type="entry name" value="DHS-like_NAD/FAD-binding_dom"/>
</dbReference>
<keyword evidence="5" id="KW-0411">Iron-sulfur</keyword>
<dbReference type="InterPro" id="IPR011766">
    <property type="entry name" value="TPP_enzyme_TPP-bd"/>
</dbReference>
<dbReference type="Pfam" id="PF00355">
    <property type="entry name" value="Rieske"/>
    <property type="match status" value="1"/>
</dbReference>
<name>A0A6M0RY21_9CYAN</name>
<dbReference type="SUPFAM" id="SSF52518">
    <property type="entry name" value="Thiamin diphosphate-binding fold (THDP-binding)"/>
    <property type="match status" value="2"/>
</dbReference>
<dbReference type="GO" id="GO:0000287">
    <property type="term" value="F:magnesium ion binding"/>
    <property type="evidence" value="ECO:0007669"/>
    <property type="project" value="InterPro"/>
</dbReference>
<dbReference type="InterPro" id="IPR047210">
    <property type="entry name" value="TPP_PYR_POXB-like"/>
</dbReference>
<dbReference type="InterPro" id="IPR036922">
    <property type="entry name" value="Rieske_2Fe-2S_sf"/>
</dbReference>
<keyword evidence="6 7" id="KW-0786">Thiamine pyrophosphate</keyword>
<dbReference type="InterPro" id="IPR047211">
    <property type="entry name" value="POXB-like"/>
</dbReference>
<dbReference type="Pfam" id="PF02776">
    <property type="entry name" value="TPP_enzyme_N"/>
    <property type="match status" value="1"/>
</dbReference>
<dbReference type="CDD" id="cd03467">
    <property type="entry name" value="Rieske"/>
    <property type="match status" value="1"/>
</dbReference>
<dbReference type="GO" id="GO:0004497">
    <property type="term" value="F:monooxygenase activity"/>
    <property type="evidence" value="ECO:0007669"/>
    <property type="project" value="UniProtKB-ARBA"/>
</dbReference>
<proteinExistence type="inferred from homology"/>
<dbReference type="PROSITE" id="PS51296">
    <property type="entry name" value="RIESKE"/>
    <property type="match status" value="1"/>
</dbReference>
<dbReference type="SUPFAM" id="SSF52467">
    <property type="entry name" value="DHS-like NAD/FAD-binding domain"/>
    <property type="match status" value="1"/>
</dbReference>
<gene>
    <name evidence="9" type="ORF">DXZ20_35265</name>
</gene>
<dbReference type="PANTHER" id="PTHR42981">
    <property type="entry name" value="PYRUVATE DEHYDROGENASE [UBIQUINONE]"/>
    <property type="match status" value="1"/>
</dbReference>
<dbReference type="Gene3D" id="3.40.50.970">
    <property type="match status" value="2"/>
</dbReference>
<dbReference type="GO" id="GO:0016705">
    <property type="term" value="F:oxidoreductase activity, acting on paired donors, with incorporation or reduction of molecular oxygen"/>
    <property type="evidence" value="ECO:0007669"/>
    <property type="project" value="UniProtKB-ARBA"/>
</dbReference>
<dbReference type="InterPro" id="IPR017941">
    <property type="entry name" value="Rieske_2Fe-2S"/>
</dbReference>
<dbReference type="InterPro" id="IPR012000">
    <property type="entry name" value="Thiamin_PyroP_enz_cen_dom"/>
</dbReference>
<sequence>MPDVTTQWYRVLDLDELPEGRVKTVVAGHKSLALTHYQGQYGALDNRCPHQGGPLGEGSIENGLLRCPWHGWDYCPLTGAPPGALEVDDALETFPVDVRSDGVYVGLDIEQPHIRTVSDVMVETMVNWGVTHVFGMVGHSNLGLADAMRRQETQGNLSYIGIRHEGAAAFAASAYAKLTGKPAACLTIAGPGATNLLTGMWDAKVDRAPVLALTGQVNTQVLGTGNFQECDLSAAFSGVAAWSHTVLSNSRHAELMTLAIKHALLKRDVSHLIFPDEIQVQTAVDVPASDPIGRMTPLHIAPPPESLQKAMDTLQKSRRPVIIVGHGARFNMAAVIELAETLGAPILTTFKGKGLISDHHPLGCGVLGRSGTPIASWFMNEADVLLVLGASFSNHTGIYPGKPIIQVDFDPLALGKFHAVEVPVWGEISVVVAQLQAALAGNVATEDQRSQIADRWAIWRAEKARREADDRGQGVDSASVFAAMTRHVPANAVIAVDVGNNTYSFGRYFECQAQSVLMSGYLGSIGFAFPAAMGAWAAAGQERPIVSVSGDGGLGQYLAEFTTAVKYGMNITHILLNNSQLGKISKEQRAGEWDVWQTSLHNPDFSKYAENCGGLGIRVTQKEELDEAITRALAYQGPALVEIIADPELI</sequence>
<comment type="caution">
    <text evidence="9">The sequence shown here is derived from an EMBL/GenBank/DDBJ whole genome shotgun (WGS) entry which is preliminary data.</text>
</comment>
<keyword evidence="2" id="KW-0001">2Fe-2S</keyword>
<evidence type="ECO:0000256" key="5">
    <source>
        <dbReference type="ARBA" id="ARBA00023014"/>
    </source>
</evidence>
<keyword evidence="10" id="KW-1185">Reference proteome</keyword>
<feature type="domain" description="Rieske" evidence="8">
    <location>
        <begin position="8"/>
        <end position="105"/>
    </location>
</feature>
<dbReference type="Proteomes" id="UP000481033">
    <property type="component" value="Unassembled WGS sequence"/>
</dbReference>
<evidence type="ECO:0000259" key="8">
    <source>
        <dbReference type="PROSITE" id="PS51296"/>
    </source>
</evidence>
<reference evidence="9 10" key="1">
    <citation type="journal article" date="2020" name="Microb. Ecol.">
        <title>Ecogenomics of the Marine Benthic Filamentous Cyanobacterium Adonisia.</title>
        <authorList>
            <person name="Walter J.M."/>
            <person name="Coutinho F.H."/>
            <person name="Leomil L."/>
            <person name="Hargreaves P.I."/>
            <person name="Campeao M.E."/>
            <person name="Vieira V.V."/>
            <person name="Silva B.S."/>
            <person name="Fistarol G.O."/>
            <person name="Salomon P.S."/>
            <person name="Sawabe T."/>
            <person name="Mino S."/>
            <person name="Hosokawa M."/>
            <person name="Miyashita H."/>
            <person name="Maruyama F."/>
            <person name="van Verk M.C."/>
            <person name="Dutilh B.E."/>
            <person name="Thompson C.C."/>
            <person name="Thompson F.L."/>
        </authorList>
    </citation>
    <scope>NUCLEOTIDE SEQUENCE [LARGE SCALE GENOMIC DNA]</scope>
    <source>
        <strain evidence="9 10">CCMR0081</strain>
    </source>
</reference>
<protein>
    <submittedName>
        <fullName evidence="9">Thiamine pyrophosphate-binding protein</fullName>
    </submittedName>
</protein>
<evidence type="ECO:0000256" key="3">
    <source>
        <dbReference type="ARBA" id="ARBA00022723"/>
    </source>
</evidence>
<dbReference type="InterPro" id="IPR029061">
    <property type="entry name" value="THDP-binding"/>
</dbReference>
<dbReference type="CDD" id="cd07039">
    <property type="entry name" value="TPP_PYR_POX"/>
    <property type="match status" value="1"/>
</dbReference>
<evidence type="ECO:0000256" key="6">
    <source>
        <dbReference type="ARBA" id="ARBA00023052"/>
    </source>
</evidence>
<dbReference type="EMBL" id="QXHD01000004">
    <property type="protein sequence ID" value="NEZ60810.1"/>
    <property type="molecule type" value="Genomic_DNA"/>
</dbReference>
<dbReference type="SUPFAM" id="SSF50022">
    <property type="entry name" value="ISP domain"/>
    <property type="match status" value="1"/>
</dbReference>
<dbReference type="InterPro" id="IPR012001">
    <property type="entry name" value="Thiamin_PyroP_enz_TPP-bd_dom"/>
</dbReference>
<evidence type="ECO:0000256" key="1">
    <source>
        <dbReference type="ARBA" id="ARBA00007812"/>
    </source>
</evidence>
<dbReference type="Pfam" id="PF02775">
    <property type="entry name" value="TPP_enzyme_C"/>
    <property type="match status" value="1"/>
</dbReference>
<dbReference type="Gene3D" id="2.102.10.10">
    <property type="entry name" value="Rieske [2Fe-2S] iron-sulphur domain"/>
    <property type="match status" value="1"/>
</dbReference>
<evidence type="ECO:0000256" key="4">
    <source>
        <dbReference type="ARBA" id="ARBA00023004"/>
    </source>
</evidence>
<dbReference type="GO" id="GO:0051537">
    <property type="term" value="F:2 iron, 2 sulfur cluster binding"/>
    <property type="evidence" value="ECO:0007669"/>
    <property type="project" value="UniProtKB-KW"/>
</dbReference>
<evidence type="ECO:0000313" key="9">
    <source>
        <dbReference type="EMBL" id="NEZ60810.1"/>
    </source>
</evidence>
<evidence type="ECO:0000256" key="2">
    <source>
        <dbReference type="ARBA" id="ARBA00022714"/>
    </source>
</evidence>
<keyword evidence="3" id="KW-0479">Metal-binding</keyword>
<organism evidence="9 10">
    <name type="scientific">Adonisia turfae CCMR0081</name>
    <dbReference type="NCBI Taxonomy" id="2292702"/>
    <lineage>
        <taxon>Bacteria</taxon>
        <taxon>Bacillati</taxon>
        <taxon>Cyanobacteriota</taxon>
        <taxon>Adonisia</taxon>
        <taxon>Adonisia turfae</taxon>
    </lineage>
</organism>
<accession>A0A6M0RY21</accession>
<dbReference type="Gene3D" id="3.40.50.1220">
    <property type="entry name" value="TPP-binding domain"/>
    <property type="match status" value="1"/>
</dbReference>
<dbReference type="Pfam" id="PF00205">
    <property type="entry name" value="TPP_enzyme_M"/>
    <property type="match status" value="1"/>
</dbReference>
<keyword evidence="4" id="KW-0408">Iron</keyword>